<evidence type="ECO:0000313" key="1">
    <source>
        <dbReference type="EMBL" id="AKD05511.1"/>
    </source>
</evidence>
<dbReference type="KEGG" id="pko:PKOR_04225"/>
<keyword evidence="2" id="KW-1185">Reference proteome</keyword>
<dbReference type="STRING" id="400092.PKOR_04225"/>
<dbReference type="HOGENOM" id="CLU_109342_0_0_10"/>
<reference evidence="1 2" key="1">
    <citation type="journal article" date="2015" name="Sci. Rep.">
        <title>Unraveling adaptation of Pontibacter korlensis to radiation and infertility in desert through complete genome and comparative transcriptomic analysis.</title>
        <authorList>
            <person name="Dai J."/>
            <person name="Dai W."/>
            <person name="Qiu C."/>
            <person name="Yang Z."/>
            <person name="Zhang Y."/>
            <person name="Zhou M."/>
            <person name="Zhang L."/>
            <person name="Fang C."/>
            <person name="Gao Q."/>
            <person name="Yang Q."/>
            <person name="Li X."/>
            <person name="Wang Z."/>
            <person name="Wang Z."/>
            <person name="Jia Z."/>
            <person name="Chen X."/>
        </authorList>
    </citation>
    <scope>NUCLEOTIDE SEQUENCE [LARGE SCALE GENOMIC DNA]</scope>
    <source>
        <strain evidence="1 2">X14-1T</strain>
    </source>
</reference>
<dbReference type="Proteomes" id="UP000033109">
    <property type="component" value="Chromosome"/>
</dbReference>
<dbReference type="AlphaFoldDB" id="A0A0E3UZP8"/>
<name>A0A0E3UZP8_9BACT</name>
<dbReference type="Gene3D" id="2.60.40.10">
    <property type="entry name" value="Immunoglobulins"/>
    <property type="match status" value="1"/>
</dbReference>
<sequence>MGIPFFGIRFPLPTNVVDLQARLDSNDPCLAITPLPVELASFDGKVTQSGIQLEWVTASEENNSKFEVEHSADGTTFEQIGKVDGHGNSSITIEYDYLDSYPLPGLNYYRLRQVDFDGRYEFSNVISVNAPERAQSLQVTLSPNPCRGDDCQLSIASVAPWQQVRVQLQDLTGRVVFEQILKDSMEKLQLTQQQLQNLRGIFILSAEAGAEVVRQRVVLE</sequence>
<accession>A0A0E3UZP8</accession>
<gene>
    <name evidence="1" type="ORF">PKOR_04225</name>
</gene>
<dbReference type="EMBL" id="CP009621">
    <property type="protein sequence ID" value="AKD05511.1"/>
    <property type="molecule type" value="Genomic_DNA"/>
</dbReference>
<proteinExistence type="predicted"/>
<evidence type="ECO:0000313" key="2">
    <source>
        <dbReference type="Proteomes" id="UP000033109"/>
    </source>
</evidence>
<protein>
    <recommendedName>
        <fullName evidence="3">Secretion system C-terminal sorting domain-containing protein</fullName>
    </recommendedName>
</protein>
<dbReference type="InterPro" id="IPR013783">
    <property type="entry name" value="Ig-like_fold"/>
</dbReference>
<evidence type="ECO:0008006" key="3">
    <source>
        <dbReference type="Google" id="ProtNLM"/>
    </source>
</evidence>
<organism evidence="1 2">
    <name type="scientific">Pontibacter korlensis</name>
    <dbReference type="NCBI Taxonomy" id="400092"/>
    <lineage>
        <taxon>Bacteria</taxon>
        <taxon>Pseudomonadati</taxon>
        <taxon>Bacteroidota</taxon>
        <taxon>Cytophagia</taxon>
        <taxon>Cytophagales</taxon>
        <taxon>Hymenobacteraceae</taxon>
        <taxon>Pontibacter</taxon>
    </lineage>
</organism>
<dbReference type="PATRIC" id="fig|400092.3.peg.944"/>